<dbReference type="GO" id="GO:0060003">
    <property type="term" value="P:copper ion export"/>
    <property type="evidence" value="ECO:0007669"/>
    <property type="project" value="TreeGrafter"/>
</dbReference>
<reference evidence="4 5" key="1">
    <citation type="submission" date="2020-08" db="EMBL/GenBank/DDBJ databases">
        <title>Streptomycin Non-resistant strain, P. mexicana.</title>
        <authorList>
            <person name="Ganesh-Kumar S."/>
            <person name="Zhe T."/>
            <person name="Yu Z."/>
            <person name="Min Y."/>
        </authorList>
    </citation>
    <scope>NUCLEOTIDE SEQUENCE [LARGE SCALE GENOMIC DNA]</scope>
    <source>
        <strain evidence="4 5">GTZY2</strain>
    </source>
</reference>
<evidence type="ECO:0000259" key="3">
    <source>
        <dbReference type="Pfam" id="PF25973"/>
    </source>
</evidence>
<evidence type="ECO:0000313" key="4">
    <source>
        <dbReference type="EMBL" id="QNN76948.1"/>
    </source>
</evidence>
<dbReference type="SUPFAM" id="SSF111369">
    <property type="entry name" value="HlyD-like secretion proteins"/>
    <property type="match status" value="1"/>
</dbReference>
<protein>
    <submittedName>
        <fullName evidence="4">Efflux RND transporter periplasmic adaptor subunit</fullName>
    </submittedName>
</protein>
<dbReference type="RefSeq" id="WP_187572666.1">
    <property type="nucleotide sequence ID" value="NZ_CP060731.1"/>
</dbReference>
<dbReference type="GO" id="GO:0030288">
    <property type="term" value="C:outer membrane-bounded periplasmic space"/>
    <property type="evidence" value="ECO:0007669"/>
    <property type="project" value="TreeGrafter"/>
</dbReference>
<dbReference type="GO" id="GO:0016020">
    <property type="term" value="C:membrane"/>
    <property type="evidence" value="ECO:0007669"/>
    <property type="project" value="InterPro"/>
</dbReference>
<gene>
    <name evidence="4" type="ORF">IAE60_13520</name>
</gene>
<dbReference type="AlphaFoldDB" id="A0A7G9TA23"/>
<dbReference type="GO" id="GO:0015679">
    <property type="term" value="P:plasma membrane copper ion transport"/>
    <property type="evidence" value="ECO:0007669"/>
    <property type="project" value="TreeGrafter"/>
</dbReference>
<name>A0A7G9TA23_PSEMX</name>
<proteinExistence type="inferred from homology"/>
<dbReference type="GO" id="GO:0046914">
    <property type="term" value="F:transition metal ion binding"/>
    <property type="evidence" value="ECO:0007669"/>
    <property type="project" value="TreeGrafter"/>
</dbReference>
<dbReference type="Gene3D" id="2.40.50.100">
    <property type="match status" value="1"/>
</dbReference>
<evidence type="ECO:0000313" key="5">
    <source>
        <dbReference type="Proteomes" id="UP000515838"/>
    </source>
</evidence>
<dbReference type="Proteomes" id="UP000515838">
    <property type="component" value="Chromosome"/>
</dbReference>
<feature type="domain" description="CzcB-like barrel-sandwich hybrid" evidence="3">
    <location>
        <begin position="85"/>
        <end position="224"/>
    </location>
</feature>
<dbReference type="PANTHER" id="PTHR30097:SF4">
    <property type="entry name" value="SLR6042 PROTEIN"/>
    <property type="match status" value="1"/>
</dbReference>
<evidence type="ECO:0000256" key="2">
    <source>
        <dbReference type="ARBA" id="ARBA00022448"/>
    </source>
</evidence>
<dbReference type="PANTHER" id="PTHR30097">
    <property type="entry name" value="CATION EFFLUX SYSTEM PROTEIN CUSB"/>
    <property type="match status" value="1"/>
</dbReference>
<dbReference type="EMBL" id="CP060731">
    <property type="protein sequence ID" value="QNN76948.1"/>
    <property type="molecule type" value="Genomic_DNA"/>
</dbReference>
<dbReference type="InterPro" id="IPR058647">
    <property type="entry name" value="BSH_CzcB-like"/>
</dbReference>
<evidence type="ECO:0000256" key="1">
    <source>
        <dbReference type="ARBA" id="ARBA00009477"/>
    </source>
</evidence>
<dbReference type="NCBIfam" id="TIGR01730">
    <property type="entry name" value="RND_mfp"/>
    <property type="match status" value="1"/>
</dbReference>
<dbReference type="Gene3D" id="1.10.287.470">
    <property type="entry name" value="Helix hairpin bin"/>
    <property type="match status" value="1"/>
</dbReference>
<dbReference type="InterPro" id="IPR051909">
    <property type="entry name" value="MFP_Cation_Efflux"/>
</dbReference>
<comment type="similarity">
    <text evidence="1">Belongs to the membrane fusion protein (MFP) (TC 8.A.1) family.</text>
</comment>
<dbReference type="Gene3D" id="2.40.420.20">
    <property type="match status" value="1"/>
</dbReference>
<sequence length="371" mass="38794">MRLRLLYWMATAAVAVTLLAWWLWPHGAEAPAASVAPTADAQGRVRLTQEQERNLGIRIERSRAATDVPVTGLPAEAMPPLATSSQVTVPFAGVVTRVLVDEGEHVRRGQPLLRVQSRDFIAVQGALARAHAESGAAQQQARRDALLAEEGIIPTARRIESEARSAAASASVREAGAMLAQLRRPAEGMPGEYEILAPQTGRILRRGVRPGQAMEAMAPAFLVAGGTGLDIVFTAPIGLHGELRPGLGVRLPDGGMATVVAVGADTDALSQGLRVRARAERAGTLVPGQQLEVALSLPAPADAVEVPASALLPQGEKQVLYLLEQTGYRGQVVVPLGSDGSRAVVSAKGLRPGMQVVVAGASVLKSLAPTE</sequence>
<organism evidence="4 5">
    <name type="scientific">Pseudoxanthomonas mexicana</name>
    <dbReference type="NCBI Taxonomy" id="128785"/>
    <lineage>
        <taxon>Bacteria</taxon>
        <taxon>Pseudomonadati</taxon>
        <taxon>Pseudomonadota</taxon>
        <taxon>Gammaproteobacteria</taxon>
        <taxon>Lysobacterales</taxon>
        <taxon>Lysobacteraceae</taxon>
        <taxon>Pseudoxanthomonas</taxon>
    </lineage>
</organism>
<dbReference type="GeneID" id="81471997"/>
<accession>A0A7G9TA23</accession>
<dbReference type="GO" id="GO:0022857">
    <property type="term" value="F:transmembrane transporter activity"/>
    <property type="evidence" value="ECO:0007669"/>
    <property type="project" value="InterPro"/>
</dbReference>
<dbReference type="InterPro" id="IPR006143">
    <property type="entry name" value="RND_pump_MFP"/>
</dbReference>
<dbReference type="Pfam" id="PF25973">
    <property type="entry name" value="BSH_CzcB"/>
    <property type="match status" value="1"/>
</dbReference>
<keyword evidence="2" id="KW-0813">Transport</keyword>